<keyword evidence="2" id="KW-1185">Reference proteome</keyword>
<dbReference type="Proteomes" id="UP001589698">
    <property type="component" value="Unassembled WGS sequence"/>
</dbReference>
<reference evidence="1 2" key="1">
    <citation type="submission" date="2024-09" db="EMBL/GenBank/DDBJ databases">
        <authorList>
            <person name="Sun Q."/>
            <person name="Mori K."/>
        </authorList>
    </citation>
    <scope>NUCLEOTIDE SEQUENCE [LARGE SCALE GENOMIC DNA]</scope>
    <source>
        <strain evidence="1 2">CCM 8654</strain>
    </source>
</reference>
<dbReference type="EMBL" id="JBHLXH010000001">
    <property type="protein sequence ID" value="MFC0221181.1"/>
    <property type="molecule type" value="Genomic_DNA"/>
</dbReference>
<dbReference type="RefSeq" id="WP_378516887.1">
    <property type="nucleotide sequence ID" value="NZ_JBHLXH010000001.1"/>
</dbReference>
<proteinExistence type="predicted"/>
<organism evidence="1 2">
    <name type="scientific">Nocardioides zeicaulis</name>
    <dbReference type="NCBI Taxonomy" id="1776857"/>
    <lineage>
        <taxon>Bacteria</taxon>
        <taxon>Bacillati</taxon>
        <taxon>Actinomycetota</taxon>
        <taxon>Actinomycetes</taxon>
        <taxon>Propionibacteriales</taxon>
        <taxon>Nocardioidaceae</taxon>
        <taxon>Nocardioides</taxon>
    </lineage>
</organism>
<feature type="non-terminal residue" evidence="1">
    <location>
        <position position="117"/>
    </location>
</feature>
<evidence type="ECO:0000313" key="1">
    <source>
        <dbReference type="EMBL" id="MFC0221181.1"/>
    </source>
</evidence>
<evidence type="ECO:0000313" key="2">
    <source>
        <dbReference type="Proteomes" id="UP001589698"/>
    </source>
</evidence>
<comment type="caution">
    <text evidence="1">The sequence shown here is derived from an EMBL/GenBank/DDBJ whole genome shotgun (WGS) entry which is preliminary data.</text>
</comment>
<protein>
    <submittedName>
        <fullName evidence="1">Uncharacterized protein</fullName>
    </submittedName>
</protein>
<accession>A0ABV6DWS4</accession>
<gene>
    <name evidence="1" type="ORF">ACFFJG_01705</name>
</gene>
<name>A0ABV6DWS4_9ACTN</name>
<sequence length="117" mass="12835">MIGLVVGAIPYIFVVPVLQRPFKTKAARADERAESRAISEKARKEREAAKVALKVVPVARWRGLAYMTRAAEVRASCLRCGKEWNIEGKVANTIADTQNLGNRLIRGGTQTEQLGAT</sequence>